<sequence length="149" mass="17190">MEIFSENKKAYFNYEIKEKFRAGVVLTGQEVKSIRLGRISLAGSYVVFKDSQIYLIGAKIPAYQPKNASANYNPERPRKLLLNKSEINYLIGKSSEKGLTLIPIKVYTENAKIKLEFGIARGKKKYDKKETIRKREDQREIDNELKIRG</sequence>
<dbReference type="Proteomes" id="UP000177360">
    <property type="component" value="Unassembled WGS sequence"/>
</dbReference>
<evidence type="ECO:0000313" key="4">
    <source>
        <dbReference type="EMBL" id="OGZ19350.1"/>
    </source>
</evidence>
<dbReference type="PANTHER" id="PTHR30308:SF2">
    <property type="entry name" value="SSRA-BINDING PROTEIN"/>
    <property type="match status" value="1"/>
</dbReference>
<dbReference type="PROSITE" id="PS01317">
    <property type="entry name" value="SSRP"/>
    <property type="match status" value="1"/>
</dbReference>
<dbReference type="InterPro" id="IPR020081">
    <property type="entry name" value="SsrA-bd_prot_CS"/>
</dbReference>
<gene>
    <name evidence="3" type="primary">smpB</name>
    <name evidence="4" type="ORF">A2626_00975</name>
</gene>
<dbReference type="NCBIfam" id="NF003843">
    <property type="entry name" value="PRK05422.1"/>
    <property type="match status" value="1"/>
</dbReference>
<dbReference type="CDD" id="cd09294">
    <property type="entry name" value="SmpB"/>
    <property type="match status" value="1"/>
</dbReference>
<dbReference type="InterPro" id="IPR000037">
    <property type="entry name" value="SsrA-bd_prot"/>
</dbReference>
<dbReference type="GO" id="GO:0005829">
    <property type="term" value="C:cytosol"/>
    <property type="evidence" value="ECO:0007669"/>
    <property type="project" value="TreeGrafter"/>
</dbReference>
<dbReference type="EMBL" id="MHLZ01000036">
    <property type="protein sequence ID" value="OGZ19350.1"/>
    <property type="molecule type" value="Genomic_DNA"/>
</dbReference>
<name>A0A1G2E1X9_9BACT</name>
<proteinExistence type="inferred from homology"/>
<dbReference type="Gene3D" id="2.40.280.10">
    <property type="match status" value="1"/>
</dbReference>
<dbReference type="GO" id="GO:0070929">
    <property type="term" value="P:trans-translation"/>
    <property type="evidence" value="ECO:0007669"/>
    <property type="project" value="UniProtKB-UniRule"/>
</dbReference>
<organism evidence="4 5">
    <name type="scientific">Candidatus Nealsonbacteria bacterium RIFCSPHIGHO2_01_FULL_38_55</name>
    <dbReference type="NCBI Taxonomy" id="1801664"/>
    <lineage>
        <taxon>Bacteria</taxon>
        <taxon>Candidatus Nealsoniibacteriota</taxon>
    </lineage>
</organism>
<evidence type="ECO:0000256" key="3">
    <source>
        <dbReference type="HAMAP-Rule" id="MF_00023"/>
    </source>
</evidence>
<dbReference type="PANTHER" id="PTHR30308">
    <property type="entry name" value="TMRNA-BINDING COMPONENT OF TRANS-TRANSLATION TAGGING COMPLEX"/>
    <property type="match status" value="1"/>
</dbReference>
<comment type="function">
    <text evidence="3">Required for rescue of stalled ribosomes mediated by trans-translation. Binds to transfer-messenger RNA (tmRNA), required for stable association of tmRNA with ribosomes. tmRNA and SmpB together mimic tRNA shape, replacing the anticodon stem-loop with SmpB. tmRNA is encoded by the ssrA gene; the 2 termini fold to resemble tRNA(Ala) and it encodes a 'tag peptide', a short internal open reading frame. During trans-translation Ala-aminoacylated tmRNA acts like a tRNA, entering the A-site of stalled ribosomes, displacing the stalled mRNA. The ribosome then switches to translate the ORF on the tmRNA; the nascent peptide is terminated with the 'tag peptide' encoded by the tmRNA and targeted for degradation. The ribosome is freed to recommence translation, which seems to be the essential function of trans-translation.</text>
</comment>
<dbReference type="GO" id="GO:0003723">
    <property type="term" value="F:RNA binding"/>
    <property type="evidence" value="ECO:0007669"/>
    <property type="project" value="UniProtKB-UniRule"/>
</dbReference>
<evidence type="ECO:0000256" key="1">
    <source>
        <dbReference type="ARBA" id="ARBA00022490"/>
    </source>
</evidence>
<dbReference type="GO" id="GO:0070930">
    <property type="term" value="P:trans-translation-dependent protein tagging"/>
    <property type="evidence" value="ECO:0007669"/>
    <property type="project" value="TreeGrafter"/>
</dbReference>
<dbReference type="AlphaFoldDB" id="A0A1G2E1X9"/>
<dbReference type="PROSITE" id="PS50890">
    <property type="entry name" value="PUA"/>
    <property type="match status" value="1"/>
</dbReference>
<dbReference type="SUPFAM" id="SSF74982">
    <property type="entry name" value="Small protein B (SmpB)"/>
    <property type="match status" value="1"/>
</dbReference>
<reference evidence="4 5" key="1">
    <citation type="journal article" date="2016" name="Nat. Commun.">
        <title>Thousands of microbial genomes shed light on interconnected biogeochemical processes in an aquifer system.</title>
        <authorList>
            <person name="Anantharaman K."/>
            <person name="Brown C.T."/>
            <person name="Hug L.A."/>
            <person name="Sharon I."/>
            <person name="Castelle C.J."/>
            <person name="Probst A.J."/>
            <person name="Thomas B.C."/>
            <person name="Singh A."/>
            <person name="Wilkins M.J."/>
            <person name="Karaoz U."/>
            <person name="Brodie E.L."/>
            <person name="Williams K.H."/>
            <person name="Hubbard S.S."/>
            <person name="Banfield J.F."/>
        </authorList>
    </citation>
    <scope>NUCLEOTIDE SEQUENCE [LARGE SCALE GENOMIC DNA]</scope>
</reference>
<comment type="caution">
    <text evidence="4">The sequence shown here is derived from an EMBL/GenBank/DDBJ whole genome shotgun (WGS) entry which is preliminary data.</text>
</comment>
<accession>A0A1G2E1X9</accession>
<keyword evidence="2 3" id="KW-0694">RNA-binding</keyword>
<keyword evidence="1 3" id="KW-0963">Cytoplasm</keyword>
<dbReference type="InterPro" id="IPR023620">
    <property type="entry name" value="SmpB"/>
</dbReference>
<comment type="similarity">
    <text evidence="3">Belongs to the SmpB family.</text>
</comment>
<comment type="subcellular location">
    <subcellularLocation>
        <location evidence="3">Cytoplasm</location>
    </subcellularLocation>
    <text evidence="3">The tmRNA-SmpB complex associates with stalled 70S ribosomes.</text>
</comment>
<dbReference type="HAMAP" id="MF_00023">
    <property type="entry name" value="SmpB"/>
    <property type="match status" value="1"/>
</dbReference>
<dbReference type="Pfam" id="PF01668">
    <property type="entry name" value="SmpB"/>
    <property type="match status" value="1"/>
</dbReference>
<evidence type="ECO:0000313" key="5">
    <source>
        <dbReference type="Proteomes" id="UP000177360"/>
    </source>
</evidence>
<dbReference type="NCBIfam" id="TIGR00086">
    <property type="entry name" value="smpB"/>
    <property type="match status" value="1"/>
</dbReference>
<evidence type="ECO:0000256" key="2">
    <source>
        <dbReference type="ARBA" id="ARBA00022884"/>
    </source>
</evidence>
<protein>
    <recommendedName>
        <fullName evidence="3">SsrA-binding protein</fullName>
    </recommendedName>
    <alternativeName>
        <fullName evidence="3">Small protein B</fullName>
    </alternativeName>
</protein>